<evidence type="ECO:0000313" key="1">
    <source>
        <dbReference type="EMBL" id="MCZ7907786.1"/>
    </source>
</evidence>
<name>A0A9X3KCU5_9HYPH</name>
<reference evidence="1" key="1">
    <citation type="submission" date="2022-12" db="EMBL/GenBank/DDBJ databases">
        <title>Draft genome sequences of 22 rhizogenic Agrobacterium biovar 1 strains, the causative agent of hairy root disease.</title>
        <authorList>
            <person name="Kim N."/>
            <person name="Vargas P."/>
            <person name="Rediers H."/>
        </authorList>
    </citation>
    <scope>NUCLEOTIDE SEQUENCE</scope>
    <source>
        <strain evidence="1">ST07.17.026</strain>
    </source>
</reference>
<accession>A0A9X3KCU5</accession>
<sequence length="197" mass="22040">MHKLLIERLCEIGHLAEMTCRNWTGDRSGIETVGAEFVLSYELAKHLNENRELLGIERIGFNLALCEIAAFEKGFLKGRMAGRNTKRRYFVLYHTDGTNSVIRAQQYFDIRIINSEAKGVARALNKHPAIHSAVILGIACFSDSNPPGKLLSNVAAQLRDEFSIDVEMGFTLIPKANLEGFYVFAIICQPQRKAVIA</sequence>
<dbReference type="RefSeq" id="WP_269830346.1">
    <property type="nucleotide sequence ID" value="NZ_JAPZLT010000001.1"/>
</dbReference>
<proteinExistence type="predicted"/>
<organism evidence="1 2">
    <name type="scientific">Agrobacterium leguminum</name>
    <dbReference type="NCBI Taxonomy" id="2792015"/>
    <lineage>
        <taxon>Bacteria</taxon>
        <taxon>Pseudomonadati</taxon>
        <taxon>Pseudomonadota</taxon>
        <taxon>Alphaproteobacteria</taxon>
        <taxon>Hyphomicrobiales</taxon>
        <taxon>Rhizobiaceae</taxon>
        <taxon>Rhizobium/Agrobacterium group</taxon>
        <taxon>Agrobacterium</taxon>
    </lineage>
</organism>
<dbReference type="Proteomes" id="UP001151309">
    <property type="component" value="Unassembled WGS sequence"/>
</dbReference>
<gene>
    <name evidence="1" type="ORF">O9X94_00575</name>
</gene>
<dbReference type="EMBL" id="JAPZLT010000001">
    <property type="protein sequence ID" value="MCZ7907786.1"/>
    <property type="molecule type" value="Genomic_DNA"/>
</dbReference>
<keyword evidence="2" id="KW-1185">Reference proteome</keyword>
<protein>
    <submittedName>
        <fullName evidence="1">Uncharacterized protein</fullName>
    </submittedName>
</protein>
<comment type="caution">
    <text evidence="1">The sequence shown here is derived from an EMBL/GenBank/DDBJ whole genome shotgun (WGS) entry which is preliminary data.</text>
</comment>
<dbReference type="AlphaFoldDB" id="A0A9X3KCU5"/>
<evidence type="ECO:0000313" key="2">
    <source>
        <dbReference type="Proteomes" id="UP001151309"/>
    </source>
</evidence>